<keyword evidence="1" id="KW-0812">Transmembrane</keyword>
<evidence type="ECO:0000256" key="1">
    <source>
        <dbReference type="SAM" id="Phobius"/>
    </source>
</evidence>
<dbReference type="AlphaFoldDB" id="Q36332"/>
<feature type="transmembrane region" description="Helical" evidence="1">
    <location>
        <begin position="23"/>
        <end position="41"/>
    </location>
</feature>
<keyword evidence="2" id="KW-0496">Mitochondrion</keyword>
<name>Q36332_CHOCR</name>
<dbReference type="PIR" id="S59090">
    <property type="entry name" value="S59090"/>
</dbReference>
<reference evidence="2" key="1">
    <citation type="journal article" date="1994" name="Nucleic Acids Res.">
        <title>Nucleotide sequence of the cox3 gene from Chondrus crispus: evidence that UGA encodes tryptophan and evolutionary implications.</title>
        <authorList>
            <person name="Boyen C."/>
            <person name="Leblanc C."/>
            <person name="Bonnard G."/>
            <person name="Grienenberger J.M."/>
            <person name="Kloareg B."/>
        </authorList>
    </citation>
    <scope>NUCLEOTIDE SEQUENCE</scope>
    <source>
        <tissue evidence="2">Apices</tissue>
    </source>
</reference>
<keyword evidence="1" id="KW-0472">Membrane</keyword>
<feature type="transmembrane region" description="Helical" evidence="1">
    <location>
        <begin position="61"/>
        <end position="78"/>
    </location>
</feature>
<sequence>MCNWRCYVYACLCKWKFHFINQFFLFVISYVHLMTWCNKRIYFWRSSYRNCTARTKIRSHFIYYIWNFIFLCFFLSFFS</sequence>
<reference evidence="2" key="2">
    <citation type="journal article" date="1995" name="J. Mol. Biol.">
        <title>Complete sequence of the mitochondrial DNA of the rhodophyte Chondrus crispus (Gigartinales). Gene content and genome organization.</title>
        <authorList>
            <person name="Leblanc C."/>
            <person name="Boyen C."/>
            <person name="Richard O."/>
            <person name="Bonnard G."/>
            <person name="Grienenberger J.M."/>
            <person name="Kloareg B."/>
        </authorList>
    </citation>
    <scope>NUCLEOTIDE SEQUENCE</scope>
    <source>
        <tissue evidence="2">Apices</tissue>
    </source>
</reference>
<accession>Q36332</accession>
<proteinExistence type="predicted"/>
<evidence type="ECO:0000313" key="2">
    <source>
        <dbReference type="EMBL" id="CAA87606.1"/>
    </source>
</evidence>
<gene>
    <name evidence="2" type="primary">putative orf79.2</name>
</gene>
<protein>
    <submittedName>
        <fullName evidence="2">Putative orf79.2 protein</fullName>
    </submittedName>
</protein>
<organism evidence="2">
    <name type="scientific">Chondrus crispus</name>
    <name type="common">Carrageen Irish moss</name>
    <name type="synonym">Polymorpha crispa</name>
    <dbReference type="NCBI Taxonomy" id="2769"/>
    <lineage>
        <taxon>Eukaryota</taxon>
        <taxon>Rhodophyta</taxon>
        <taxon>Florideophyceae</taxon>
        <taxon>Rhodymeniophycidae</taxon>
        <taxon>Gigartinales</taxon>
        <taxon>Gigartinaceae</taxon>
        <taxon>Chondrus</taxon>
    </lineage>
</organism>
<keyword evidence="1" id="KW-1133">Transmembrane helix</keyword>
<dbReference type="EMBL" id="Z47547">
    <property type="protein sequence ID" value="CAA87606.1"/>
    <property type="molecule type" value="Genomic_DNA"/>
</dbReference>
<geneLocation type="mitochondrion" evidence="2"/>